<organism evidence="3 4">
    <name type="scientific">Miscanthus lutarioriparius</name>
    <dbReference type="NCBI Taxonomy" id="422564"/>
    <lineage>
        <taxon>Eukaryota</taxon>
        <taxon>Viridiplantae</taxon>
        <taxon>Streptophyta</taxon>
        <taxon>Embryophyta</taxon>
        <taxon>Tracheophyta</taxon>
        <taxon>Spermatophyta</taxon>
        <taxon>Magnoliopsida</taxon>
        <taxon>Liliopsida</taxon>
        <taxon>Poales</taxon>
        <taxon>Poaceae</taxon>
        <taxon>PACMAD clade</taxon>
        <taxon>Panicoideae</taxon>
        <taxon>Andropogonodae</taxon>
        <taxon>Andropogoneae</taxon>
        <taxon>Saccharinae</taxon>
        <taxon>Miscanthus</taxon>
    </lineage>
</organism>
<dbReference type="Pfam" id="PF24750">
    <property type="entry name" value="b-prop_At3g26010-like"/>
    <property type="match status" value="1"/>
</dbReference>
<name>A0A811NCU3_9POAL</name>
<comment type="caution">
    <text evidence="3">The sequence shown here is derived from an EMBL/GenBank/DDBJ whole genome shotgun (WGS) entry which is preliminary data.</text>
</comment>
<dbReference type="PANTHER" id="PTHR35546:SF105">
    <property type="entry name" value="OS05G0139200 PROTEIN"/>
    <property type="match status" value="1"/>
</dbReference>
<protein>
    <recommendedName>
        <fullName evidence="2">F-box protein At3g26010-like beta-propeller domain-containing protein</fullName>
    </recommendedName>
</protein>
<feature type="domain" description="F-box protein At3g26010-like beta-propeller" evidence="2">
    <location>
        <begin position="54"/>
        <end position="304"/>
    </location>
</feature>
<gene>
    <name evidence="3" type="ORF">NCGR_LOCUS12806</name>
</gene>
<dbReference type="AlphaFoldDB" id="A0A811NCU3"/>
<dbReference type="InterPro" id="IPR055290">
    <property type="entry name" value="At3g26010-like"/>
</dbReference>
<dbReference type="PANTHER" id="PTHR35546">
    <property type="entry name" value="F-BOX PROTEIN INTERACTION DOMAIN PROTEIN-RELATED"/>
    <property type="match status" value="1"/>
</dbReference>
<accession>A0A811NCU3</accession>
<dbReference type="InterPro" id="IPR056592">
    <property type="entry name" value="Beta-prop_At3g26010-like"/>
</dbReference>
<reference evidence="3" key="1">
    <citation type="submission" date="2020-10" db="EMBL/GenBank/DDBJ databases">
        <authorList>
            <person name="Han B."/>
            <person name="Lu T."/>
            <person name="Zhao Q."/>
            <person name="Huang X."/>
            <person name="Zhao Y."/>
        </authorList>
    </citation>
    <scope>NUCLEOTIDE SEQUENCE</scope>
</reference>
<evidence type="ECO:0000313" key="4">
    <source>
        <dbReference type="Proteomes" id="UP000604825"/>
    </source>
</evidence>
<evidence type="ECO:0000259" key="2">
    <source>
        <dbReference type="Pfam" id="PF24750"/>
    </source>
</evidence>
<sequence length="340" mass="36758">MVGAEGSEADDSGGREPVSAAARATPGGGIGGEAAASPPLIDPLALSLPPGFHQRLFRIQCCNGLLLLCAWALSSRGAFKFNYTVCNPATDEWTTVPDSPVSDTAAAGCTTARLAFDPSSPSSSAYRIFQFQNDGPRTRVSPKVWIYSSETGVWTCRECGWADGAGVVLRDETSGVFFRAKLHLCPSEPVIVSVDRDGEKWWTTPKPADPGDDGFLGAPPGFIGVSQGRLLFLNTPEYNHTKMRVWVRGSGLWVPKRSIDLEKVIGGWDYRFGLKCSVVGIHPDRSMVYFLEGKDNRLVSYAMDDGDGETICELGYKNCYLPFLPYVPVFARSLTGRAAA</sequence>
<dbReference type="Proteomes" id="UP000604825">
    <property type="component" value="Unassembled WGS sequence"/>
</dbReference>
<evidence type="ECO:0000256" key="1">
    <source>
        <dbReference type="SAM" id="MobiDB-lite"/>
    </source>
</evidence>
<dbReference type="EMBL" id="CAJGYO010000003">
    <property type="protein sequence ID" value="CAD6218997.1"/>
    <property type="molecule type" value="Genomic_DNA"/>
</dbReference>
<dbReference type="OrthoDB" id="691639at2759"/>
<evidence type="ECO:0000313" key="3">
    <source>
        <dbReference type="EMBL" id="CAD6218997.1"/>
    </source>
</evidence>
<proteinExistence type="predicted"/>
<keyword evidence="4" id="KW-1185">Reference proteome</keyword>
<feature type="region of interest" description="Disordered" evidence="1">
    <location>
        <begin position="1"/>
        <end position="34"/>
    </location>
</feature>